<dbReference type="Proteomes" id="UP000217265">
    <property type="component" value="Chromosome"/>
</dbReference>
<keyword evidence="8" id="KW-1185">Reference proteome</keyword>
<gene>
    <name evidence="7" type="ORF">CMV30_07370</name>
</gene>
<evidence type="ECO:0000313" key="7">
    <source>
        <dbReference type="EMBL" id="ATC66038.1"/>
    </source>
</evidence>
<dbReference type="PANTHER" id="PTHR31776">
    <property type="entry name" value="ALPHA-L-ARABINOFURANOSIDASE 1"/>
    <property type="match status" value="1"/>
</dbReference>
<reference evidence="7 8" key="1">
    <citation type="submission" date="2017-09" db="EMBL/GenBank/DDBJ databases">
        <title>Complete genome sequence of Verrucomicrobial strain HZ-65, isolated from freshwater.</title>
        <authorList>
            <person name="Choi A."/>
        </authorList>
    </citation>
    <scope>NUCLEOTIDE SEQUENCE [LARGE SCALE GENOMIC DNA]</scope>
    <source>
        <strain evidence="7 8">HZ-65</strain>
    </source>
</reference>
<keyword evidence="4" id="KW-0732">Signal</keyword>
<dbReference type="KEGG" id="vbh:CMV30_07370"/>
<dbReference type="InterPro" id="IPR017853">
    <property type="entry name" value="GH"/>
</dbReference>
<dbReference type="Gene3D" id="3.20.20.80">
    <property type="entry name" value="Glycosidases"/>
    <property type="match status" value="1"/>
</dbReference>
<evidence type="ECO:0000256" key="3">
    <source>
        <dbReference type="ARBA" id="ARBA00012670"/>
    </source>
</evidence>
<comment type="similarity">
    <text evidence="2">Belongs to the glycosyl hydrolase 51 family.</text>
</comment>
<accession>A0A290QKY4</accession>
<dbReference type="EMBL" id="CP023344">
    <property type="protein sequence ID" value="ATC66038.1"/>
    <property type="molecule type" value="Genomic_DNA"/>
</dbReference>
<dbReference type="Pfam" id="PF22848">
    <property type="entry name" value="ASD1_dom"/>
    <property type="match status" value="1"/>
</dbReference>
<dbReference type="AlphaFoldDB" id="A0A290QKY4"/>
<keyword evidence="5" id="KW-0378">Hydrolase</keyword>
<dbReference type="SMART" id="SM00813">
    <property type="entry name" value="Alpha-L-AF_C"/>
    <property type="match status" value="1"/>
</dbReference>
<dbReference type="EC" id="3.2.1.55" evidence="3"/>
<dbReference type="GO" id="GO:0046373">
    <property type="term" value="P:L-arabinose metabolic process"/>
    <property type="evidence" value="ECO:0007669"/>
    <property type="project" value="InterPro"/>
</dbReference>
<dbReference type="InterPro" id="IPR010720">
    <property type="entry name" value="Alpha-L-AF_C"/>
</dbReference>
<dbReference type="InterPro" id="IPR051563">
    <property type="entry name" value="Glycosyl_Hydrolase_51"/>
</dbReference>
<evidence type="ECO:0000259" key="6">
    <source>
        <dbReference type="SMART" id="SM00813"/>
    </source>
</evidence>
<protein>
    <recommendedName>
        <fullName evidence="3">non-reducing end alpha-L-arabinofuranosidase</fullName>
        <ecNumber evidence="3">3.2.1.55</ecNumber>
    </recommendedName>
</protein>
<evidence type="ECO:0000256" key="1">
    <source>
        <dbReference type="ARBA" id="ARBA00001462"/>
    </source>
</evidence>
<comment type="catalytic activity">
    <reaction evidence="1">
        <text>Hydrolysis of terminal non-reducing alpha-L-arabinofuranoside residues in alpha-L-arabinosides.</text>
        <dbReference type="EC" id="3.2.1.55"/>
    </reaction>
</comment>
<dbReference type="InterPro" id="IPR055235">
    <property type="entry name" value="ASD1_cat"/>
</dbReference>
<dbReference type="GO" id="GO:0046556">
    <property type="term" value="F:alpha-L-arabinofuranosidase activity"/>
    <property type="evidence" value="ECO:0007669"/>
    <property type="project" value="UniProtKB-EC"/>
</dbReference>
<proteinExistence type="inferred from homology"/>
<evidence type="ECO:0000313" key="8">
    <source>
        <dbReference type="Proteomes" id="UP000217265"/>
    </source>
</evidence>
<dbReference type="Pfam" id="PF06964">
    <property type="entry name" value="Alpha-L-AF_C"/>
    <property type="match status" value="1"/>
</dbReference>
<evidence type="ECO:0000256" key="2">
    <source>
        <dbReference type="ARBA" id="ARBA00007186"/>
    </source>
</evidence>
<dbReference type="SUPFAM" id="SSF51445">
    <property type="entry name" value="(Trans)glycosidases"/>
    <property type="match status" value="1"/>
</dbReference>
<dbReference type="PANTHER" id="PTHR31776:SF26">
    <property type="entry name" value="SECRETED ARABINOSIDASE"/>
    <property type="match status" value="1"/>
</dbReference>
<sequence>MAEPVTVSVDAGAKGKAISRDLVGIFFEDINYAADGGLYAEMVQNRSFEYQATEQPNWGPMSFWEVVQRGEAKVMLMVDAADPLHANNPKYAVLKVDAVGEGAGIANAGFGGMALTGGEAYDVSLFAMHLHNGNRWGKTANDGDAFPLIVRFESADGENLGEAQLEAPMPKRTWKRLSATIMARRTEKAARLLVLATQPGGVAVDVVSVFPQKTFRGRKNGLRADLAQVIADLKPKFVRFPGGCLVHGNGLSNMYRWKDTIGPVEERREQENLWRYHQTAGLGYFEYFQFCEDIGAAPLPVVPAGVCCQNAAHSQGLGQKGLPMALMGAYVQEVLDLIEYANGPVTSVWGAKRAAAGHPEPFGLRYLGVGNEDRITPVFKERFEMIYKAVKAKHREIVLIGTVGPFHEGEDFEAGWKIADELGLAMVDEHYYVAPEWFLANTRRYDAYDRKKSKVYLGEWASRGNKFANALAEAAYLTGLERNADVVPLASYAPLLGKIGNTQWNPNLIYFSNTEVFPTVNYWVQQLFSVNSGDVWLEPVVSGGGAANAVGVDGKVGAVEWEKCGFAVSVVRDSASGDVIVKIVNAGAEARSVQVELKGVSARGLSREAVKTVLTGDPAAVNDAKTPRAVVPVTGKTAVVAAGGGDAEIAEAVAGYSLTVWRIPGKK</sequence>
<feature type="domain" description="Alpha-L-arabinofuranosidase C-terminal" evidence="6">
    <location>
        <begin position="458"/>
        <end position="653"/>
    </location>
</feature>
<evidence type="ECO:0000256" key="5">
    <source>
        <dbReference type="ARBA" id="ARBA00022801"/>
    </source>
</evidence>
<dbReference type="Gene3D" id="2.60.40.1180">
    <property type="entry name" value="Golgi alpha-mannosidase II"/>
    <property type="match status" value="1"/>
</dbReference>
<organism evidence="7 8">
    <name type="scientific">Nibricoccus aquaticus</name>
    <dbReference type="NCBI Taxonomy" id="2576891"/>
    <lineage>
        <taxon>Bacteria</taxon>
        <taxon>Pseudomonadati</taxon>
        <taxon>Verrucomicrobiota</taxon>
        <taxon>Opitutia</taxon>
        <taxon>Opitutales</taxon>
        <taxon>Opitutaceae</taxon>
        <taxon>Nibricoccus</taxon>
    </lineage>
</organism>
<name>A0A290QKY4_9BACT</name>
<evidence type="ECO:0000256" key="4">
    <source>
        <dbReference type="ARBA" id="ARBA00022729"/>
    </source>
</evidence>
<dbReference type="OrthoDB" id="9758333at2"/>
<dbReference type="InterPro" id="IPR013780">
    <property type="entry name" value="Glyco_hydro_b"/>
</dbReference>